<accession>A0AAN8M4L0</accession>
<comment type="caution">
    <text evidence="2">The sequence shown here is derived from an EMBL/GenBank/DDBJ whole genome shotgun (WGS) entry which is preliminary data.</text>
</comment>
<dbReference type="Proteomes" id="UP001356427">
    <property type="component" value="Unassembled WGS sequence"/>
</dbReference>
<organism evidence="2 3">
    <name type="scientific">Coregonus suidteri</name>
    <dbReference type="NCBI Taxonomy" id="861788"/>
    <lineage>
        <taxon>Eukaryota</taxon>
        <taxon>Metazoa</taxon>
        <taxon>Chordata</taxon>
        <taxon>Craniata</taxon>
        <taxon>Vertebrata</taxon>
        <taxon>Euteleostomi</taxon>
        <taxon>Actinopterygii</taxon>
        <taxon>Neopterygii</taxon>
        <taxon>Teleostei</taxon>
        <taxon>Protacanthopterygii</taxon>
        <taxon>Salmoniformes</taxon>
        <taxon>Salmonidae</taxon>
        <taxon>Coregoninae</taxon>
        <taxon>Coregonus</taxon>
    </lineage>
</organism>
<keyword evidence="3" id="KW-1185">Reference proteome</keyword>
<name>A0AAN8M4L0_9TELE</name>
<protein>
    <submittedName>
        <fullName evidence="2">Uncharacterized protein</fullName>
    </submittedName>
</protein>
<evidence type="ECO:0000313" key="3">
    <source>
        <dbReference type="Proteomes" id="UP001356427"/>
    </source>
</evidence>
<feature type="region of interest" description="Disordered" evidence="1">
    <location>
        <begin position="1"/>
        <end position="30"/>
    </location>
</feature>
<reference evidence="2 3" key="1">
    <citation type="submission" date="2021-04" db="EMBL/GenBank/DDBJ databases">
        <authorList>
            <person name="De Guttry C."/>
            <person name="Zahm M."/>
            <person name="Klopp C."/>
            <person name="Cabau C."/>
            <person name="Louis A."/>
            <person name="Berthelot C."/>
            <person name="Parey E."/>
            <person name="Roest Crollius H."/>
            <person name="Montfort J."/>
            <person name="Robinson-Rechavi M."/>
            <person name="Bucao C."/>
            <person name="Bouchez O."/>
            <person name="Gislard M."/>
            <person name="Lluch J."/>
            <person name="Milhes M."/>
            <person name="Lampietro C."/>
            <person name="Lopez Roques C."/>
            <person name="Donnadieu C."/>
            <person name="Braasch I."/>
            <person name="Desvignes T."/>
            <person name="Postlethwait J."/>
            <person name="Bobe J."/>
            <person name="Wedekind C."/>
            <person name="Guiguen Y."/>
        </authorList>
    </citation>
    <scope>NUCLEOTIDE SEQUENCE [LARGE SCALE GENOMIC DNA]</scope>
    <source>
        <strain evidence="2">Cs_M1</strain>
        <tissue evidence="2">Blood</tissue>
    </source>
</reference>
<gene>
    <name evidence="2" type="ORF">J4Q44_G00113610</name>
</gene>
<evidence type="ECO:0000256" key="1">
    <source>
        <dbReference type="SAM" id="MobiDB-lite"/>
    </source>
</evidence>
<evidence type="ECO:0000313" key="2">
    <source>
        <dbReference type="EMBL" id="KAK6318070.1"/>
    </source>
</evidence>
<proteinExistence type="predicted"/>
<dbReference type="EMBL" id="JAGTTL010000009">
    <property type="protein sequence ID" value="KAK6318070.1"/>
    <property type="molecule type" value="Genomic_DNA"/>
</dbReference>
<dbReference type="AlphaFoldDB" id="A0AAN8M4L0"/>
<sequence length="119" mass="13163">MRRRIATQHPTPFTHRPLMPSELPNGRQEMPCLCQEGDKARSPEDGHAESGERGAILGDIAAALKVAGLAYEVWMWSGQEGDSAYPIGVPGTVWTKPLNNHQTVGNRLCHCHRQFIHLA</sequence>